<proteinExistence type="predicted"/>
<accession>A0A3P7ML19</accession>
<organism evidence="2 3">
    <name type="scientific">Dibothriocephalus latus</name>
    <name type="common">Fish tapeworm</name>
    <name type="synonym">Diphyllobothrium latum</name>
    <dbReference type="NCBI Taxonomy" id="60516"/>
    <lineage>
        <taxon>Eukaryota</taxon>
        <taxon>Metazoa</taxon>
        <taxon>Spiralia</taxon>
        <taxon>Lophotrochozoa</taxon>
        <taxon>Platyhelminthes</taxon>
        <taxon>Cestoda</taxon>
        <taxon>Eucestoda</taxon>
        <taxon>Diphyllobothriidea</taxon>
        <taxon>Diphyllobothriidae</taxon>
        <taxon>Dibothriocephalus</taxon>
    </lineage>
</organism>
<feature type="region of interest" description="Disordered" evidence="1">
    <location>
        <begin position="1"/>
        <end position="30"/>
    </location>
</feature>
<name>A0A3P7ML19_DIBLA</name>
<evidence type="ECO:0000256" key="1">
    <source>
        <dbReference type="SAM" id="MobiDB-lite"/>
    </source>
</evidence>
<reference evidence="2 3" key="1">
    <citation type="submission" date="2018-11" db="EMBL/GenBank/DDBJ databases">
        <authorList>
            <consortium name="Pathogen Informatics"/>
        </authorList>
    </citation>
    <scope>NUCLEOTIDE SEQUENCE [LARGE SCALE GENOMIC DNA]</scope>
</reference>
<sequence>MFRMLPPTLDQGQNQRHLPLAILRHNHPPN</sequence>
<protein>
    <submittedName>
        <fullName evidence="2">Uncharacterized protein</fullName>
    </submittedName>
</protein>
<gene>
    <name evidence="2" type="ORF">DILT_LOCUS14407</name>
</gene>
<dbReference type="EMBL" id="UYRU01074155">
    <property type="protein sequence ID" value="VDN24303.1"/>
    <property type="molecule type" value="Genomic_DNA"/>
</dbReference>
<keyword evidence="3" id="KW-1185">Reference proteome</keyword>
<evidence type="ECO:0000313" key="2">
    <source>
        <dbReference type="EMBL" id="VDN24303.1"/>
    </source>
</evidence>
<evidence type="ECO:0000313" key="3">
    <source>
        <dbReference type="Proteomes" id="UP000281553"/>
    </source>
</evidence>
<dbReference type="Proteomes" id="UP000281553">
    <property type="component" value="Unassembled WGS sequence"/>
</dbReference>
<dbReference type="AlphaFoldDB" id="A0A3P7ML19"/>